<comment type="caution">
    <text evidence="11">The sequence shown here is derived from an EMBL/GenBank/DDBJ whole genome shotgun (WGS) entry which is preliminary data.</text>
</comment>
<dbReference type="Pfam" id="PF01061">
    <property type="entry name" value="ABC2_membrane"/>
    <property type="match status" value="2"/>
</dbReference>
<feature type="transmembrane region" description="Helical" evidence="9">
    <location>
        <begin position="457"/>
        <end position="478"/>
    </location>
</feature>
<dbReference type="InterPro" id="IPR003439">
    <property type="entry name" value="ABC_transporter-like_ATP-bd"/>
</dbReference>
<dbReference type="Proteomes" id="UP000323011">
    <property type="component" value="Unassembled WGS sequence"/>
</dbReference>
<dbReference type="PANTHER" id="PTHR19241">
    <property type="entry name" value="ATP-BINDING CASSETTE TRANSPORTER"/>
    <property type="match status" value="1"/>
</dbReference>
<sequence length="1488" mass="159421">MAAAPPSAAPGASDALWELNDGKDALPEYLRRSGELLPPLPAVEVTLDQAALKIMIPKTDAQVTNLGTFFCDVARHWRAKDELNVVHPTTVTFKPGRMCLVLGAPGAGKSSLLRLISGRKNPTSGTVRYNGLKPSKLGPLSATRVASLIQQTDEHVALLTVKETFEFAAACSDDAAMHAEGSSDELRKALAAKPAMMSRLLGLDECENTVVGSDMVRGVSGGQKRRVTVGEMLLTDARVLCGDEITNGLDAAVAADVVAGIREFTRARALTSIIALQQPTPELLQLFDDICLMSDGHIIFKGPLASLEPYLNARGFICPPASDLADWLIEVVTDPALAREHGEASGAAAAAIKAAADAAKAPASGGSPALEGAVSVADVDITTVSGLAAEWRRQASAVAQLDAFIPDAKRFPSGSDAILHASPFACAKFGVGVGSSFLSQLSRTMSRQAKLTLRNPVLIQARFFATVLNTVVFGTLFYQPDEENFALRFGIALFILIYLSFSNFSELPVTFQARRTAYKQTLSGFYTELPFITSVWVVHLPIAIINSTIASSIIYWLVGFAPNAPSFLFFVLGTILTELTMASWFRMMSLFAPTEELANTLSGSSTGIFLLFSGFLLTREKMPGAAIALYYISPFAWITRALMLNEFGNDRYQDIIQRPYDPPRYVDPPMVPQRDGSGNIVMNFSAVPPSPVLVEAFPPNTVPQLENVTQRVAYLEAFEFPTDDVWRWSGIGVLAIYSVLFGIVLSTVALRFCRHNKEVGTRRTRKEGAAGATRSPGGTAAAAAATTATTAAIAAGTPSVSSSFPFERSSLAFHDLRYTVFVKEDIKSQADELAGGTDKGMLAPDGSYKPEELERQGKMVGLALLRNIHGVAAPGRMVALMGASGAGKTTLMDCLCGRKNQGNVEGQISINGRTTEPAELAKSIAYVEQTDLHFPEATVREALLFSAALRLPASITTEQREAFVDENLGLLELTTLRDRPVKTLAPGEMKRLTIGVELCANPAILALDEPTTGLDAKSAAVVMKVVRNIASTGRSVLATIHQPSSSIFLSFDDLLLLERGGRQVYFGELGHMASSFVEFLEGVPGVRKLPPRTNPATWMLEEVARFQAAQLKDADAASAADGAKDEAKSPAVAESGGGSSAKPSLSLARVYAASPLSTSNAEMARALASGDTFEGVNPIGRATFASKAVAPAGSAMGGRPVGFCARSAAVWGRVMADYWRNNAYNASRLIVLIVLGTVFGLAYLNLDTTKDEAGVRSVISALYSSAGFGGTISFSSLLPALGKRRAAFYREKSVGMYTPAIYYLAITVTELIFLSVLLLIFTPILYFLVGLRADAEVFFESYLVVLLVATWFICNAQLFAALMPSIAVAQIVSGAVLLTQTNLFSGIFLPPADIPPIYSWIYSINPTGLATRGLALIQFHTPEGSEPVVIDAFVDGQFGTVDRQSWVEQFVDSKWENRFDVVWQIAVIALTVETLAILALTFINHSKR</sequence>
<protein>
    <recommendedName>
        <fullName evidence="10">ABC transporter domain-containing protein</fullName>
    </recommendedName>
</protein>
<feature type="transmembrane region" description="Helical" evidence="9">
    <location>
        <begin position="624"/>
        <end position="643"/>
    </location>
</feature>
<dbReference type="SUPFAM" id="SSF52540">
    <property type="entry name" value="P-loop containing nucleoside triphosphate hydrolases"/>
    <property type="match status" value="2"/>
</dbReference>
<dbReference type="InterPro" id="IPR043926">
    <property type="entry name" value="ABCG_dom"/>
</dbReference>
<evidence type="ECO:0000256" key="1">
    <source>
        <dbReference type="ARBA" id="ARBA00004141"/>
    </source>
</evidence>
<dbReference type="PROSITE" id="PS50893">
    <property type="entry name" value="ABC_TRANSPORTER_2"/>
    <property type="match status" value="2"/>
</dbReference>
<keyword evidence="12" id="KW-1185">Reference proteome</keyword>
<dbReference type="EMBL" id="VLTN01000019">
    <property type="protein sequence ID" value="KAA0152781.1"/>
    <property type="molecule type" value="Genomic_DNA"/>
</dbReference>
<evidence type="ECO:0000256" key="5">
    <source>
        <dbReference type="ARBA" id="ARBA00022840"/>
    </source>
</evidence>
<evidence type="ECO:0000256" key="3">
    <source>
        <dbReference type="ARBA" id="ARBA00022692"/>
    </source>
</evidence>
<gene>
    <name evidence="11" type="ORF">FNF29_03668</name>
</gene>
<keyword evidence="2" id="KW-0813">Transport</keyword>
<keyword evidence="7 9" id="KW-0472">Membrane</keyword>
<evidence type="ECO:0000313" key="12">
    <source>
        <dbReference type="Proteomes" id="UP000323011"/>
    </source>
</evidence>
<dbReference type="PROSITE" id="PS00211">
    <property type="entry name" value="ABC_TRANSPORTER_1"/>
    <property type="match status" value="2"/>
</dbReference>
<feature type="transmembrane region" description="Helical" evidence="9">
    <location>
        <begin position="1301"/>
        <end position="1329"/>
    </location>
</feature>
<feature type="transmembrane region" description="Helical" evidence="9">
    <location>
        <begin position="1258"/>
        <end position="1281"/>
    </location>
</feature>
<feature type="transmembrane region" description="Helical" evidence="9">
    <location>
        <begin position="1367"/>
        <end position="1389"/>
    </location>
</feature>
<feature type="domain" description="ABC transporter" evidence="10">
    <location>
        <begin position="68"/>
        <end position="320"/>
    </location>
</feature>
<organism evidence="11 12">
    <name type="scientific">Cafeteria roenbergensis</name>
    <name type="common">Marine flagellate</name>
    <dbReference type="NCBI Taxonomy" id="33653"/>
    <lineage>
        <taxon>Eukaryota</taxon>
        <taxon>Sar</taxon>
        <taxon>Stramenopiles</taxon>
        <taxon>Bigyra</taxon>
        <taxon>Opalozoa</taxon>
        <taxon>Bicosoecida</taxon>
        <taxon>Cafeteriaceae</taxon>
        <taxon>Cafeteria</taxon>
    </lineage>
</organism>
<feature type="transmembrane region" description="Helical" evidence="9">
    <location>
        <begin position="1461"/>
        <end position="1483"/>
    </location>
</feature>
<dbReference type="GO" id="GO:0005524">
    <property type="term" value="F:ATP binding"/>
    <property type="evidence" value="ECO:0007669"/>
    <property type="project" value="UniProtKB-KW"/>
</dbReference>
<reference evidence="11 12" key="1">
    <citation type="submission" date="2019-07" db="EMBL/GenBank/DDBJ databases">
        <title>Genomes of Cafeteria roenbergensis.</title>
        <authorList>
            <person name="Fischer M.G."/>
            <person name="Hackl T."/>
            <person name="Roman M."/>
        </authorList>
    </citation>
    <scope>NUCLEOTIDE SEQUENCE [LARGE SCALE GENOMIC DNA]</scope>
    <source>
        <strain evidence="11 12">BVI</strain>
    </source>
</reference>
<evidence type="ECO:0000256" key="2">
    <source>
        <dbReference type="ARBA" id="ARBA00022448"/>
    </source>
</evidence>
<proteinExistence type="predicted"/>
<feature type="transmembrane region" description="Helical" evidence="9">
    <location>
        <begin position="536"/>
        <end position="558"/>
    </location>
</feature>
<feature type="region of interest" description="Disordered" evidence="8">
    <location>
        <begin position="1117"/>
        <end position="1143"/>
    </location>
</feature>
<dbReference type="SMART" id="SM00382">
    <property type="entry name" value="AAA"/>
    <property type="match status" value="2"/>
</dbReference>
<evidence type="ECO:0000256" key="9">
    <source>
        <dbReference type="SAM" id="Phobius"/>
    </source>
</evidence>
<comment type="subcellular location">
    <subcellularLocation>
        <location evidence="1">Membrane</location>
        <topology evidence="1">Multi-pass membrane protein</topology>
    </subcellularLocation>
</comment>
<feature type="transmembrane region" description="Helical" evidence="9">
    <location>
        <begin position="567"/>
        <end position="585"/>
    </location>
</feature>
<evidence type="ECO:0000259" key="10">
    <source>
        <dbReference type="PROSITE" id="PS50893"/>
    </source>
</evidence>
<feature type="transmembrane region" description="Helical" evidence="9">
    <location>
        <begin position="728"/>
        <end position="753"/>
    </location>
</feature>
<dbReference type="Pfam" id="PF00005">
    <property type="entry name" value="ABC_tran"/>
    <property type="match status" value="2"/>
</dbReference>
<feature type="transmembrane region" description="Helical" evidence="9">
    <location>
        <begin position="1341"/>
        <end position="1360"/>
    </location>
</feature>
<name>A0A5A8CLR2_CAFRO</name>
<keyword evidence="4" id="KW-0547">Nucleotide-binding</keyword>
<dbReference type="GO" id="GO:0016020">
    <property type="term" value="C:membrane"/>
    <property type="evidence" value="ECO:0007669"/>
    <property type="project" value="UniProtKB-SubCell"/>
</dbReference>
<feature type="transmembrane region" description="Helical" evidence="9">
    <location>
        <begin position="1229"/>
        <end position="1246"/>
    </location>
</feature>
<feature type="transmembrane region" description="Helical" evidence="9">
    <location>
        <begin position="597"/>
        <end position="617"/>
    </location>
</feature>
<keyword evidence="5" id="KW-0067">ATP-binding</keyword>
<keyword evidence="6 9" id="KW-1133">Transmembrane helix</keyword>
<dbReference type="OMA" id="RTSMRHD"/>
<dbReference type="InterPro" id="IPR013525">
    <property type="entry name" value="ABC2_TM"/>
</dbReference>
<feature type="transmembrane region" description="Helical" evidence="9">
    <location>
        <begin position="485"/>
        <end position="501"/>
    </location>
</feature>
<evidence type="ECO:0000256" key="8">
    <source>
        <dbReference type="SAM" id="MobiDB-lite"/>
    </source>
</evidence>
<dbReference type="Gene3D" id="3.40.50.300">
    <property type="entry name" value="P-loop containing nucleotide triphosphate hydrolases"/>
    <property type="match status" value="2"/>
</dbReference>
<evidence type="ECO:0000313" key="11">
    <source>
        <dbReference type="EMBL" id="KAA0152781.1"/>
    </source>
</evidence>
<evidence type="ECO:0000256" key="6">
    <source>
        <dbReference type="ARBA" id="ARBA00022989"/>
    </source>
</evidence>
<evidence type="ECO:0000256" key="7">
    <source>
        <dbReference type="ARBA" id="ARBA00023136"/>
    </source>
</evidence>
<dbReference type="GO" id="GO:0016887">
    <property type="term" value="F:ATP hydrolysis activity"/>
    <property type="evidence" value="ECO:0007669"/>
    <property type="project" value="InterPro"/>
</dbReference>
<dbReference type="InterPro" id="IPR017871">
    <property type="entry name" value="ABC_transporter-like_CS"/>
</dbReference>
<dbReference type="GO" id="GO:0140359">
    <property type="term" value="F:ABC-type transporter activity"/>
    <property type="evidence" value="ECO:0007669"/>
    <property type="project" value="InterPro"/>
</dbReference>
<feature type="domain" description="ABC transporter" evidence="10">
    <location>
        <begin position="848"/>
        <end position="1085"/>
    </location>
</feature>
<dbReference type="InterPro" id="IPR027417">
    <property type="entry name" value="P-loop_NTPase"/>
</dbReference>
<dbReference type="InterPro" id="IPR003593">
    <property type="entry name" value="AAA+_ATPase"/>
</dbReference>
<accession>A0A5A8CLR2</accession>
<evidence type="ECO:0000256" key="4">
    <source>
        <dbReference type="ARBA" id="ARBA00022741"/>
    </source>
</evidence>
<keyword evidence="3 9" id="KW-0812">Transmembrane</keyword>
<dbReference type="Pfam" id="PF19055">
    <property type="entry name" value="ABC2_membrane_7"/>
    <property type="match status" value="1"/>
</dbReference>